<comment type="caution">
    <text evidence="2">The sequence shown here is derived from an EMBL/GenBank/DDBJ whole genome shotgun (WGS) entry which is preliminary data.</text>
</comment>
<reference evidence="2 3" key="1">
    <citation type="submission" date="2021-03" db="EMBL/GenBank/DDBJ databases">
        <authorList>
            <person name="King G.J."/>
            <person name="Bancroft I."/>
            <person name="Baten A."/>
            <person name="Bloomfield J."/>
            <person name="Borpatragohain P."/>
            <person name="He Z."/>
            <person name="Irish N."/>
            <person name="Irwin J."/>
            <person name="Liu K."/>
            <person name="Mauleon R.P."/>
            <person name="Moore J."/>
            <person name="Morris R."/>
            <person name="Ostergaard L."/>
            <person name="Wang B."/>
            <person name="Wells R."/>
        </authorList>
    </citation>
    <scope>NUCLEOTIDE SEQUENCE [LARGE SCALE GENOMIC DNA]</scope>
    <source>
        <strain evidence="2">R-o-18</strain>
        <tissue evidence="2">Leaf</tissue>
    </source>
</reference>
<evidence type="ECO:0000256" key="1">
    <source>
        <dbReference type="SAM" id="SignalP"/>
    </source>
</evidence>
<organism evidence="2 3">
    <name type="scientific">Brassica rapa subsp. trilocularis</name>
    <dbReference type="NCBI Taxonomy" id="1813537"/>
    <lineage>
        <taxon>Eukaryota</taxon>
        <taxon>Viridiplantae</taxon>
        <taxon>Streptophyta</taxon>
        <taxon>Embryophyta</taxon>
        <taxon>Tracheophyta</taxon>
        <taxon>Spermatophyta</taxon>
        <taxon>Magnoliopsida</taxon>
        <taxon>eudicotyledons</taxon>
        <taxon>Gunneridae</taxon>
        <taxon>Pentapetalae</taxon>
        <taxon>rosids</taxon>
        <taxon>malvids</taxon>
        <taxon>Brassicales</taxon>
        <taxon>Brassicaceae</taxon>
        <taxon>Brassiceae</taxon>
        <taxon>Brassica</taxon>
    </lineage>
</organism>
<feature type="chain" id="PRO_5045316850" description="Secreted protein" evidence="1">
    <location>
        <begin position="22"/>
        <end position="176"/>
    </location>
</feature>
<accession>A0ABQ7LBG7</accession>
<evidence type="ECO:0000313" key="3">
    <source>
        <dbReference type="Proteomes" id="UP000823674"/>
    </source>
</evidence>
<feature type="signal peptide" evidence="1">
    <location>
        <begin position="1"/>
        <end position="21"/>
    </location>
</feature>
<evidence type="ECO:0000313" key="2">
    <source>
        <dbReference type="EMBL" id="KAG5383111.1"/>
    </source>
</evidence>
<evidence type="ECO:0008006" key="4">
    <source>
        <dbReference type="Google" id="ProtNLM"/>
    </source>
</evidence>
<name>A0ABQ7LBG7_BRACM</name>
<dbReference type="Proteomes" id="UP000823674">
    <property type="component" value="Chromosome A09"/>
</dbReference>
<protein>
    <recommendedName>
        <fullName evidence="4">Secreted protein</fullName>
    </recommendedName>
</protein>
<dbReference type="EMBL" id="JADBGQ010000008">
    <property type="protein sequence ID" value="KAG5383111.1"/>
    <property type="molecule type" value="Genomic_DNA"/>
</dbReference>
<keyword evidence="1" id="KW-0732">Signal</keyword>
<keyword evidence="3" id="KW-1185">Reference proteome</keyword>
<gene>
    <name evidence="2" type="primary">A09g503590.1_BraROA</name>
    <name evidence="2" type="ORF">IGI04_034581</name>
</gene>
<sequence>MFAHGSFLLLPLKLFALSIFASDQFDELLVFRSVETLVDLWAWSGYFGDVQGFTCVRCPSASLIKVRFQALWFSCDVVAVPQPQRYSSVVIVCGEQEKVTVLEMKMVSGYLFISCNITRLRRRDIQMKVRSRWSLSLVVSLHGLCLGVGVVFRICSVALRAISPSSWQEIRLIIDY</sequence>
<proteinExistence type="predicted"/>